<organism evidence="4 5">
    <name type="scientific">Riccia sorocarpa</name>
    <dbReference type="NCBI Taxonomy" id="122646"/>
    <lineage>
        <taxon>Eukaryota</taxon>
        <taxon>Viridiplantae</taxon>
        <taxon>Streptophyta</taxon>
        <taxon>Embryophyta</taxon>
        <taxon>Marchantiophyta</taxon>
        <taxon>Marchantiopsida</taxon>
        <taxon>Marchantiidae</taxon>
        <taxon>Marchantiales</taxon>
        <taxon>Ricciaceae</taxon>
        <taxon>Riccia</taxon>
    </lineage>
</organism>
<evidence type="ECO:0008006" key="6">
    <source>
        <dbReference type="Google" id="ProtNLM"/>
    </source>
</evidence>
<dbReference type="Pfam" id="PF00931">
    <property type="entry name" value="NB-ARC"/>
    <property type="match status" value="1"/>
</dbReference>
<dbReference type="GO" id="GO:0006952">
    <property type="term" value="P:defense response"/>
    <property type="evidence" value="ECO:0007669"/>
    <property type="project" value="UniProtKB-KW"/>
</dbReference>
<dbReference type="InterPro" id="IPR002182">
    <property type="entry name" value="NB-ARC"/>
</dbReference>
<dbReference type="InterPro" id="IPR027417">
    <property type="entry name" value="P-loop_NTPase"/>
</dbReference>
<dbReference type="InterPro" id="IPR029058">
    <property type="entry name" value="AB_hydrolase_fold"/>
</dbReference>
<keyword evidence="1" id="KW-0677">Repeat</keyword>
<dbReference type="Gene3D" id="1.10.8.430">
    <property type="entry name" value="Helical domain of apoptotic protease-activating factors"/>
    <property type="match status" value="1"/>
</dbReference>
<dbReference type="InterPro" id="IPR042197">
    <property type="entry name" value="Apaf_helical"/>
</dbReference>
<evidence type="ECO:0000259" key="2">
    <source>
        <dbReference type="Pfam" id="PF00931"/>
    </source>
</evidence>
<evidence type="ECO:0000313" key="5">
    <source>
        <dbReference type="Proteomes" id="UP001633002"/>
    </source>
</evidence>
<dbReference type="AlphaFoldDB" id="A0ABD3GZT3"/>
<dbReference type="InterPro" id="IPR055414">
    <property type="entry name" value="LRR_R13L4/SHOC2-like"/>
</dbReference>
<dbReference type="Gene3D" id="3.40.50.1820">
    <property type="entry name" value="alpha/beta hydrolase"/>
    <property type="match status" value="1"/>
</dbReference>
<evidence type="ECO:0000256" key="1">
    <source>
        <dbReference type="ARBA" id="ARBA00022737"/>
    </source>
</evidence>
<dbReference type="Gene3D" id="3.40.50.300">
    <property type="entry name" value="P-loop containing nucleotide triphosphate hydrolases"/>
    <property type="match status" value="1"/>
</dbReference>
<keyword evidence="5" id="KW-1185">Reference proteome</keyword>
<evidence type="ECO:0000313" key="4">
    <source>
        <dbReference type="EMBL" id="KAL3684076.1"/>
    </source>
</evidence>
<evidence type="ECO:0000259" key="3">
    <source>
        <dbReference type="Pfam" id="PF23598"/>
    </source>
</evidence>
<accession>A0ABD3GZT3</accession>
<protein>
    <recommendedName>
        <fullName evidence="6">NB-ARC domain-containing protein</fullName>
    </recommendedName>
</protein>
<dbReference type="PRINTS" id="PR00364">
    <property type="entry name" value="DISEASERSIST"/>
</dbReference>
<feature type="domain" description="NB-ARC" evidence="2">
    <location>
        <begin position="339"/>
        <end position="485"/>
    </location>
</feature>
<dbReference type="SUPFAM" id="SSF52540">
    <property type="entry name" value="P-loop containing nucleoside triphosphate hydrolases"/>
    <property type="match status" value="1"/>
</dbReference>
<dbReference type="GO" id="GO:0051707">
    <property type="term" value="P:response to other organism"/>
    <property type="evidence" value="ECO:0007669"/>
    <property type="project" value="UniProtKB-ARBA"/>
</dbReference>
<proteinExistence type="predicted"/>
<dbReference type="PANTHER" id="PTHR11017:SF385">
    <property type="entry name" value="DISEASE RESISTANCE PROTEIN (TIR-NBS-LRR CLASS)-RELATED"/>
    <property type="match status" value="1"/>
</dbReference>
<dbReference type="Proteomes" id="UP001633002">
    <property type="component" value="Unassembled WGS sequence"/>
</dbReference>
<reference evidence="4 5" key="1">
    <citation type="submission" date="2024-09" db="EMBL/GenBank/DDBJ databases">
        <title>Chromosome-scale assembly of Riccia sorocarpa.</title>
        <authorList>
            <person name="Paukszto L."/>
        </authorList>
    </citation>
    <scope>NUCLEOTIDE SEQUENCE [LARGE SCALE GENOMIC DNA]</scope>
    <source>
        <strain evidence="4">LP-2024</strain>
        <tissue evidence="4">Aerial parts of the thallus</tissue>
    </source>
</reference>
<dbReference type="InterPro" id="IPR032675">
    <property type="entry name" value="LRR_dom_sf"/>
</dbReference>
<dbReference type="Gene3D" id="3.80.10.10">
    <property type="entry name" value="Ribonuclease Inhibitor"/>
    <property type="match status" value="2"/>
</dbReference>
<dbReference type="SUPFAM" id="SSF52058">
    <property type="entry name" value="L domain-like"/>
    <property type="match status" value="1"/>
</dbReference>
<dbReference type="EMBL" id="JBJQOH010000006">
    <property type="protein sequence ID" value="KAL3684076.1"/>
    <property type="molecule type" value="Genomic_DNA"/>
</dbReference>
<gene>
    <name evidence="4" type="ORF">R1sor_002098</name>
</gene>
<dbReference type="SUPFAM" id="SSF53474">
    <property type="entry name" value="alpha/beta-Hydrolases"/>
    <property type="match status" value="1"/>
</dbReference>
<sequence>MQLSDEIYELHRPTQGHPKLEIVCCHGFQKEDYDQDAYLRTWMTADGSECWLMTWLPQALPPCRILSVSYDSCVHISSSRGRMDLYLLGENLAYALIMLANVGQSCPVLLVGHCVGGLVLKQVCIQAQRLGIQFRGPGVNPHSTFLNHMKGIFFYATPHLGSKTVEKLTQRSPLVEYLIVYCKETARINQEFSELRQRHRWVAVGVSEGAETVDCNTIVPGSQRDIFAQFGLGERSNATSTLIVEEASARFESEEFSILPEEDHFSICRQKSKQSNSFLRLLTLVDQVMQSEEIGEQIFYRTLRYTTKSFVDMSGRVENIIRNLKLDQASSSSSSGSSSTQLALVGMSGIGKTTLAKEVFISIKSRFDFICFIEDVSDKLKSRELSELMAMHLFHGNGRTPYLQGGCSAAAHSIWYLLKGRKVLLILDGVEDMKKIDPLLALDWCSDGSRLIITTCIHSPELIQSHFLIHNVSLLSKVEARRLFRMCLQNNVLQEIPEHLVHAVVRFCDGLPLLVLVLGGYLSSIKQEYIWEGVLRKLERAESIGDDQEKLIGKLRLSFLGLNETEKMIFLDLTLFDGLYDLELLIPAWESILSRGVVEINLEQLMRKSLLICDHDVRCWFQRPEKRFDAKDLSRVKVHRQLREMGWSLLRPASETAVELCKGIWQLQDVEKLLTQKARKSEVEVISLERSDTLTNHRRLQVNWDRIGRLGKLRFLQLKNVNFVGCCNLRFPFDLCLLHLINCSRESESVNKRWPWEWVVMESTSCWPLREQDRQGLKKLAVLLLEHCRSVRLPTNFHHLENLKVLRIQAKDVTHLPPLFGHLPSLQSLFLNCPNLQQLPPSFLHLPELRELKLMGCSALNSLPVFFLLDGFSSNSPRLAFAPLANLTDLCIVRASSLTELPDSFGQLKSLQRLVIDECRALKKLPEGFGDLQQLESLKIIWCKELRYLCQSFGHLDSLRELDIGECFNLQGLPHSFGHMKALRTLRIDSCNALNEGVT</sequence>
<dbReference type="InterPro" id="IPR044974">
    <property type="entry name" value="Disease_R_plants"/>
</dbReference>
<dbReference type="PANTHER" id="PTHR11017">
    <property type="entry name" value="LEUCINE-RICH REPEAT-CONTAINING PROTEIN"/>
    <property type="match status" value="1"/>
</dbReference>
<name>A0ABD3GZT3_9MARC</name>
<comment type="caution">
    <text evidence="4">The sequence shown here is derived from an EMBL/GenBank/DDBJ whole genome shotgun (WGS) entry which is preliminary data.</text>
</comment>
<dbReference type="Pfam" id="PF23598">
    <property type="entry name" value="LRR_14"/>
    <property type="match status" value="1"/>
</dbReference>
<feature type="domain" description="Disease resistance R13L4/SHOC-2-like LRR" evidence="3">
    <location>
        <begin position="894"/>
        <end position="992"/>
    </location>
</feature>